<protein>
    <submittedName>
        <fullName evidence="1">Uncharacterized protein</fullName>
    </submittedName>
</protein>
<gene>
    <name evidence="1" type="ORF">SAMN04489801_4731</name>
</gene>
<sequence>MNRSMNKMEEEVVYLLAVIELIRSMVNYEIMMVVGEVDEQSIQFKSMTHKQFFSIALVDFLSQTDTKAPVPSTSYLGALRAISAKPSFNVNGSVQCLKDAVIAFTEWLRTEIDVDAWLGSISLQVKIRIPRYLVLKIDGNISKHNTLRSVGVAEELQRLLKKADKPVELYEAMLAQKDIYDIFHDDISAYHASTIAEFLNNVHWGIQRYLKPEFARSFAPEGGDSPFYRFLPPDQLEHPYAKTCYWSLMNQIRSEPIFKPFTVTRHLKGNY</sequence>
<reference evidence="1 2" key="1">
    <citation type="submission" date="2016-10" db="EMBL/GenBank/DDBJ databases">
        <authorList>
            <person name="Varghese N."/>
            <person name="Submissions S."/>
        </authorList>
    </citation>
    <scope>NUCLEOTIDE SEQUENCE [LARGE SCALE GENOMIC DNA]</scope>
    <source>
        <strain evidence="1 2">LMG 21607</strain>
    </source>
</reference>
<dbReference type="Proteomes" id="UP000182476">
    <property type="component" value="Chromosome I"/>
</dbReference>
<dbReference type="RefSeq" id="WP_083376350.1">
    <property type="nucleotide sequence ID" value="NZ_LT629796.1"/>
</dbReference>
<organism evidence="1 2">
    <name type="scientific">Pseudomonas mandelii</name>
    <dbReference type="NCBI Taxonomy" id="75612"/>
    <lineage>
        <taxon>Bacteria</taxon>
        <taxon>Pseudomonadati</taxon>
        <taxon>Pseudomonadota</taxon>
        <taxon>Gammaproteobacteria</taxon>
        <taxon>Pseudomonadales</taxon>
        <taxon>Pseudomonadaceae</taxon>
        <taxon>Pseudomonas</taxon>
    </lineage>
</organism>
<name>A0ABY0VVL0_9PSED</name>
<dbReference type="GeneID" id="46431716"/>
<evidence type="ECO:0000313" key="1">
    <source>
        <dbReference type="EMBL" id="SDU58486.1"/>
    </source>
</evidence>
<evidence type="ECO:0000313" key="2">
    <source>
        <dbReference type="Proteomes" id="UP000182476"/>
    </source>
</evidence>
<accession>A0ABY0VVL0</accession>
<dbReference type="EMBL" id="LT629796">
    <property type="protein sequence ID" value="SDU58486.1"/>
    <property type="molecule type" value="Genomic_DNA"/>
</dbReference>
<proteinExistence type="predicted"/>
<keyword evidence="2" id="KW-1185">Reference proteome</keyword>